<dbReference type="PANTHER" id="PTHR36617">
    <property type="entry name" value="PROTEIN, PUTATIVE-RELATED"/>
    <property type="match status" value="1"/>
</dbReference>
<proteinExistence type="predicted"/>
<evidence type="ECO:0000313" key="1">
    <source>
        <dbReference type="EMBL" id="MCI58641.1"/>
    </source>
</evidence>
<evidence type="ECO:0000313" key="2">
    <source>
        <dbReference type="Proteomes" id="UP000265520"/>
    </source>
</evidence>
<reference evidence="1 2" key="1">
    <citation type="journal article" date="2018" name="Front. Plant Sci.">
        <title>Red Clover (Trifolium pratense) and Zigzag Clover (T. medium) - A Picture of Genomic Similarities and Differences.</title>
        <authorList>
            <person name="Dluhosova J."/>
            <person name="Istvanek J."/>
            <person name="Nedelnik J."/>
            <person name="Repkova J."/>
        </authorList>
    </citation>
    <scope>NUCLEOTIDE SEQUENCE [LARGE SCALE GENOMIC DNA]</scope>
    <source>
        <strain evidence="2">cv. 10/8</strain>
        <tissue evidence="1">Leaf</tissue>
    </source>
</reference>
<organism evidence="1 2">
    <name type="scientific">Trifolium medium</name>
    <dbReference type="NCBI Taxonomy" id="97028"/>
    <lineage>
        <taxon>Eukaryota</taxon>
        <taxon>Viridiplantae</taxon>
        <taxon>Streptophyta</taxon>
        <taxon>Embryophyta</taxon>
        <taxon>Tracheophyta</taxon>
        <taxon>Spermatophyta</taxon>
        <taxon>Magnoliopsida</taxon>
        <taxon>eudicotyledons</taxon>
        <taxon>Gunneridae</taxon>
        <taxon>Pentapetalae</taxon>
        <taxon>rosids</taxon>
        <taxon>fabids</taxon>
        <taxon>Fabales</taxon>
        <taxon>Fabaceae</taxon>
        <taxon>Papilionoideae</taxon>
        <taxon>50 kb inversion clade</taxon>
        <taxon>NPAAA clade</taxon>
        <taxon>Hologalegina</taxon>
        <taxon>IRL clade</taxon>
        <taxon>Trifolieae</taxon>
        <taxon>Trifolium</taxon>
    </lineage>
</organism>
<name>A0A392TBY2_9FABA</name>
<dbReference type="Proteomes" id="UP000265520">
    <property type="component" value="Unassembled WGS sequence"/>
</dbReference>
<feature type="non-terminal residue" evidence="1">
    <location>
        <position position="76"/>
    </location>
</feature>
<protein>
    <submittedName>
        <fullName evidence="1">Cysteine-rich receptor-like protein kinase</fullName>
    </submittedName>
</protein>
<sequence length="76" mass="8552">MWYRVLVARYGEMAGRLADGGRSGSVWWREVAKIRDGENVFGGGWFADSIERRVGNGADTFFWTDPWLGGVPLSVR</sequence>
<keyword evidence="1" id="KW-0675">Receptor</keyword>
<keyword evidence="2" id="KW-1185">Reference proteome</keyword>
<accession>A0A392TBY2</accession>
<dbReference type="GO" id="GO:0016301">
    <property type="term" value="F:kinase activity"/>
    <property type="evidence" value="ECO:0007669"/>
    <property type="project" value="UniProtKB-KW"/>
</dbReference>
<dbReference type="AlphaFoldDB" id="A0A392TBY2"/>
<keyword evidence="1" id="KW-0808">Transferase</keyword>
<dbReference type="PANTHER" id="PTHR36617:SF5">
    <property type="entry name" value="OS05G0421675 PROTEIN"/>
    <property type="match status" value="1"/>
</dbReference>
<keyword evidence="1" id="KW-0418">Kinase</keyword>
<comment type="caution">
    <text evidence="1">The sequence shown here is derived from an EMBL/GenBank/DDBJ whole genome shotgun (WGS) entry which is preliminary data.</text>
</comment>
<dbReference type="EMBL" id="LXQA010549574">
    <property type="protein sequence ID" value="MCI58641.1"/>
    <property type="molecule type" value="Genomic_DNA"/>
</dbReference>